<keyword evidence="2" id="KW-0547">Nucleotide-binding</keyword>
<protein>
    <submittedName>
        <fullName evidence="5">Transposase/IS protein</fullName>
    </submittedName>
</protein>
<evidence type="ECO:0000256" key="2">
    <source>
        <dbReference type="ARBA" id="ARBA00022741"/>
    </source>
</evidence>
<dbReference type="RefSeq" id="WP_035901146.1">
    <property type="nucleotide sequence ID" value="NZ_LR134173.1"/>
</dbReference>
<evidence type="ECO:0000313" key="5">
    <source>
        <dbReference type="EMBL" id="VEB33733.1"/>
    </source>
</evidence>
<evidence type="ECO:0000256" key="3">
    <source>
        <dbReference type="ARBA" id="ARBA00022840"/>
    </source>
</evidence>
<dbReference type="PRINTS" id="PR00051">
    <property type="entry name" value="DNAA"/>
</dbReference>
<organism evidence="5 7">
    <name type="scientific">Legionella cherrii</name>
    <dbReference type="NCBI Taxonomy" id="28084"/>
    <lineage>
        <taxon>Bacteria</taxon>
        <taxon>Pseudomonadati</taxon>
        <taxon>Pseudomonadota</taxon>
        <taxon>Gammaproteobacteria</taxon>
        <taxon>Legionellales</taxon>
        <taxon>Legionellaceae</taxon>
        <taxon>Legionella</taxon>
    </lineage>
</organism>
<comment type="similarity">
    <text evidence="1">Belongs to the IS21/IS1162 putative ATP-binding protein family.</text>
</comment>
<dbReference type="Pfam" id="PF01695">
    <property type="entry name" value="IstB_IS21"/>
    <property type="match status" value="1"/>
</dbReference>
<name>A0ABY6T3N7_9GAMM</name>
<dbReference type="PIRSF" id="PIRSF003073">
    <property type="entry name" value="DNAC_TnpB_IstB"/>
    <property type="match status" value="1"/>
</dbReference>
<dbReference type="Proteomes" id="UP000277577">
    <property type="component" value="Chromosome"/>
</dbReference>
<reference evidence="5 7" key="1">
    <citation type="submission" date="2018-12" db="EMBL/GenBank/DDBJ databases">
        <authorList>
            <consortium name="Pathogen Informatics"/>
        </authorList>
    </citation>
    <scope>NUCLEOTIDE SEQUENCE [LARGE SCALE GENOMIC DNA]</scope>
    <source>
        <strain evidence="5 7">NCTC11976</strain>
    </source>
</reference>
<dbReference type="NCBIfam" id="NF038214">
    <property type="entry name" value="IS21_help_AAA"/>
    <property type="match status" value="1"/>
</dbReference>
<keyword evidence="7" id="KW-1185">Reference proteome</keyword>
<dbReference type="InterPro" id="IPR002611">
    <property type="entry name" value="IstB_ATP-bd"/>
</dbReference>
<dbReference type="InterPro" id="IPR020591">
    <property type="entry name" value="Chromosome_initiator_DnaA-like"/>
</dbReference>
<dbReference type="InterPro" id="IPR047661">
    <property type="entry name" value="IstB"/>
</dbReference>
<dbReference type="SUPFAM" id="SSF52540">
    <property type="entry name" value="P-loop containing nucleoside triphosphate hydrolases"/>
    <property type="match status" value="1"/>
</dbReference>
<dbReference type="CDD" id="cd00009">
    <property type="entry name" value="AAA"/>
    <property type="match status" value="1"/>
</dbReference>
<keyword evidence="3" id="KW-0067">ATP-binding</keyword>
<dbReference type="InterPro" id="IPR003593">
    <property type="entry name" value="AAA+_ATPase"/>
</dbReference>
<accession>A0ABY6T3N7</accession>
<dbReference type="InterPro" id="IPR027417">
    <property type="entry name" value="P-loop_NTPase"/>
</dbReference>
<sequence length="258" mass="29883">MNINLNLTHNLNQLLSNLKLPICLKDYLEVAQRCEKEKLSHVEFFYEILQRESDYRMQKKIDKLVKSAQLPRDKLLSDFDMTRIPGLAPSQIIQLAEGEFIDRYGNVLIFGNPGTGKTHLSIGLAREWCLSGRRVCFYTAASLVQQLLQAKQVLKLEQFIKKLDRFELLIIDDISYVPFERHETDVLFTLMAARYEMRSLLITSNLPFSKWNSIFKDEMTTNAAIDRLVHHAVILELNTSSYRSECAKRNKVEPINAD</sequence>
<dbReference type="PANTHER" id="PTHR30050:SF4">
    <property type="entry name" value="ATP-BINDING PROTEIN RV3427C IN INSERTION SEQUENCE-RELATED"/>
    <property type="match status" value="1"/>
</dbReference>
<evidence type="ECO:0000259" key="4">
    <source>
        <dbReference type="SMART" id="SM00382"/>
    </source>
</evidence>
<dbReference type="EMBL" id="LR134173">
    <property type="protein sequence ID" value="VEB33733.1"/>
    <property type="molecule type" value="Genomic_DNA"/>
</dbReference>
<dbReference type="InterPro" id="IPR028350">
    <property type="entry name" value="DNAC/IstB-like"/>
</dbReference>
<evidence type="ECO:0000313" key="6">
    <source>
        <dbReference type="EMBL" id="VEB39322.1"/>
    </source>
</evidence>
<evidence type="ECO:0000256" key="1">
    <source>
        <dbReference type="ARBA" id="ARBA00008059"/>
    </source>
</evidence>
<feature type="domain" description="AAA+ ATPase" evidence="4">
    <location>
        <begin position="103"/>
        <end position="235"/>
    </location>
</feature>
<dbReference type="Gene3D" id="3.40.50.300">
    <property type="entry name" value="P-loop containing nucleotide triphosphate hydrolases"/>
    <property type="match status" value="1"/>
</dbReference>
<dbReference type="PANTHER" id="PTHR30050">
    <property type="entry name" value="CHROMOSOMAL REPLICATION INITIATOR PROTEIN DNAA"/>
    <property type="match status" value="1"/>
</dbReference>
<evidence type="ECO:0000313" key="7">
    <source>
        <dbReference type="Proteomes" id="UP000277577"/>
    </source>
</evidence>
<dbReference type="EMBL" id="LR134173">
    <property type="protein sequence ID" value="VEB39322.1"/>
    <property type="molecule type" value="Genomic_DNA"/>
</dbReference>
<dbReference type="SMART" id="SM00382">
    <property type="entry name" value="AAA"/>
    <property type="match status" value="1"/>
</dbReference>
<gene>
    <name evidence="5" type="ORF">NCTC11976_00485</name>
    <name evidence="6" type="ORF">NCTC11976_03186</name>
</gene>
<proteinExistence type="inferred from homology"/>